<organism evidence="1 2">
    <name type="scientific">Pyropia yezoensis</name>
    <name type="common">Susabi-nori</name>
    <name type="synonym">Porphyra yezoensis</name>
    <dbReference type="NCBI Taxonomy" id="2788"/>
    <lineage>
        <taxon>Eukaryota</taxon>
        <taxon>Rhodophyta</taxon>
        <taxon>Bangiophyceae</taxon>
        <taxon>Bangiales</taxon>
        <taxon>Bangiaceae</taxon>
        <taxon>Pyropia</taxon>
    </lineage>
</organism>
<reference evidence="1" key="1">
    <citation type="submission" date="2019-11" db="EMBL/GenBank/DDBJ databases">
        <title>Nori genome reveals adaptations in red seaweeds to the harsh intertidal environment.</title>
        <authorList>
            <person name="Wang D."/>
            <person name="Mao Y."/>
        </authorList>
    </citation>
    <scope>NUCLEOTIDE SEQUENCE</scope>
    <source>
        <tissue evidence="1">Gametophyte</tissue>
    </source>
</reference>
<gene>
    <name evidence="1" type="ORF">I4F81_002694</name>
</gene>
<proteinExistence type="predicted"/>
<protein>
    <submittedName>
        <fullName evidence="1">Uncharacterized protein</fullName>
    </submittedName>
</protein>
<evidence type="ECO:0000313" key="1">
    <source>
        <dbReference type="EMBL" id="KAK1860104.1"/>
    </source>
</evidence>
<keyword evidence="2" id="KW-1185">Reference proteome</keyword>
<dbReference type="EMBL" id="CM020618">
    <property type="protein sequence ID" value="KAK1860104.1"/>
    <property type="molecule type" value="Genomic_DNA"/>
</dbReference>
<name>A0ACC3BQ46_PYRYE</name>
<evidence type="ECO:0000313" key="2">
    <source>
        <dbReference type="Proteomes" id="UP000798662"/>
    </source>
</evidence>
<comment type="caution">
    <text evidence="1">The sequence shown here is derived from an EMBL/GenBank/DDBJ whole genome shotgun (WGS) entry which is preliminary data.</text>
</comment>
<accession>A0ACC3BQ46</accession>
<sequence length="229" mass="24680">MWRIALLAAAEPSHSWATRWTACVWQFVLARRSAEILSLELRDIRLLPPGGVAVQVRRFKGGERRAIMERLTLCVPAAPAGVPHDLAMELLLRLLARLQRERAPPSRLIFSVPELDRAPTAGDLTSWLLVAVARVGARPPPGALYSSFSCRSGGATRLHACGVSRPGIARMLGHSRNDPAVADAHYVDALAPASMEAYWLVGRYTLSPPAFVAASHAPSLGQSAVSRAA</sequence>
<dbReference type="Proteomes" id="UP000798662">
    <property type="component" value="Chromosome 1"/>
</dbReference>